<feature type="domain" description="HTH tetR-type" evidence="3">
    <location>
        <begin position="11"/>
        <end position="71"/>
    </location>
</feature>
<dbReference type="RefSeq" id="WP_159430662.1">
    <property type="nucleotide sequence ID" value="NZ_CP014223.1"/>
</dbReference>
<reference evidence="4 6" key="1">
    <citation type="journal article" date="2016" name="Genome Announc.">
        <title>Complete Genome Sequence of the Amino Acid-Fermenting Clostridium propionicum X2 (DSM 1682).</title>
        <authorList>
            <person name="Poehlein A."/>
            <person name="Schlien K."/>
            <person name="Chowdhury N.P."/>
            <person name="Gottschalk G."/>
            <person name="Buckel W."/>
            <person name="Daniel R."/>
        </authorList>
    </citation>
    <scope>NUCLEOTIDE SEQUENCE [LARGE SCALE GENOMIC DNA]</scope>
    <source>
        <strain evidence="4 6">X2</strain>
    </source>
</reference>
<dbReference type="InterPro" id="IPR050624">
    <property type="entry name" value="HTH-type_Tx_Regulator"/>
</dbReference>
<dbReference type="Pfam" id="PF00440">
    <property type="entry name" value="TetR_N"/>
    <property type="match status" value="1"/>
</dbReference>
<dbReference type="InterPro" id="IPR001647">
    <property type="entry name" value="HTH_TetR"/>
</dbReference>
<evidence type="ECO:0000256" key="2">
    <source>
        <dbReference type="PROSITE-ProRule" id="PRU00335"/>
    </source>
</evidence>
<dbReference type="SUPFAM" id="SSF46689">
    <property type="entry name" value="Homeodomain-like"/>
    <property type="match status" value="1"/>
</dbReference>
<evidence type="ECO:0000313" key="6">
    <source>
        <dbReference type="Proteomes" id="UP000068026"/>
    </source>
</evidence>
<protein>
    <submittedName>
        <fullName evidence="4">DNA-binding transcriptional repressor AcrR</fullName>
    </submittedName>
    <submittedName>
        <fullName evidence="5">Transcriptional regulator, TetR family</fullName>
    </submittedName>
</protein>
<dbReference type="PANTHER" id="PTHR43479">
    <property type="entry name" value="ACREF/ENVCD OPERON REPRESSOR-RELATED"/>
    <property type="match status" value="1"/>
</dbReference>
<dbReference type="PANTHER" id="PTHR43479:SF16">
    <property type="entry name" value="HTH TETR-TYPE DOMAIN-CONTAINING PROTEIN"/>
    <property type="match status" value="1"/>
</dbReference>
<dbReference type="InterPro" id="IPR009057">
    <property type="entry name" value="Homeodomain-like_sf"/>
</dbReference>
<name>A0A0X1U8E1_ANAPI</name>
<dbReference type="Gene3D" id="1.10.357.10">
    <property type="entry name" value="Tetracycline Repressor, domain 2"/>
    <property type="match status" value="1"/>
</dbReference>
<dbReference type="EMBL" id="FQUA01000004">
    <property type="protein sequence ID" value="SHE65722.1"/>
    <property type="molecule type" value="Genomic_DNA"/>
</dbReference>
<reference evidence="7" key="4">
    <citation type="submission" date="2016-11" db="EMBL/GenBank/DDBJ databases">
        <authorList>
            <person name="Jaros S."/>
            <person name="Januszkiewicz K."/>
            <person name="Wedrychowicz H."/>
        </authorList>
    </citation>
    <scope>NUCLEOTIDE SEQUENCE [LARGE SCALE GENOMIC DNA]</scope>
    <source>
        <strain evidence="7">DSM 1682</strain>
    </source>
</reference>
<accession>A0A0X1U8E1</accession>
<keyword evidence="1 2" id="KW-0238">DNA-binding</keyword>
<dbReference type="PROSITE" id="PS50977">
    <property type="entry name" value="HTH_TETR_2"/>
    <property type="match status" value="1"/>
</dbReference>
<evidence type="ECO:0000313" key="4">
    <source>
        <dbReference type="EMBL" id="AMJ41199.1"/>
    </source>
</evidence>
<dbReference type="KEGG" id="cpro:CPRO_16060"/>
<dbReference type="GO" id="GO:0003677">
    <property type="term" value="F:DNA binding"/>
    <property type="evidence" value="ECO:0007669"/>
    <property type="project" value="UniProtKB-UniRule"/>
</dbReference>
<feature type="DNA-binding region" description="H-T-H motif" evidence="2">
    <location>
        <begin position="34"/>
        <end position="53"/>
    </location>
</feature>
<dbReference type="OrthoDB" id="9810250at2"/>
<dbReference type="Pfam" id="PF14278">
    <property type="entry name" value="TetR_C_8"/>
    <property type="match status" value="1"/>
</dbReference>
<dbReference type="InterPro" id="IPR039532">
    <property type="entry name" value="TetR_C_Firmicutes"/>
</dbReference>
<dbReference type="AlphaFoldDB" id="A0A0X1U8E1"/>
<reference evidence="5" key="3">
    <citation type="submission" date="2016-11" db="EMBL/GenBank/DDBJ databases">
        <authorList>
            <person name="Varghese N."/>
            <person name="Submissions S."/>
        </authorList>
    </citation>
    <scope>NUCLEOTIDE SEQUENCE</scope>
    <source>
        <strain evidence="5">DSM 1682</strain>
    </source>
</reference>
<evidence type="ECO:0000256" key="1">
    <source>
        <dbReference type="ARBA" id="ARBA00023125"/>
    </source>
</evidence>
<organism evidence="5 7">
    <name type="scientific">Anaerotignum propionicum DSM 1682</name>
    <dbReference type="NCBI Taxonomy" id="991789"/>
    <lineage>
        <taxon>Bacteria</taxon>
        <taxon>Bacillati</taxon>
        <taxon>Bacillota</taxon>
        <taxon>Clostridia</taxon>
        <taxon>Lachnospirales</taxon>
        <taxon>Anaerotignaceae</taxon>
        <taxon>Anaerotignum</taxon>
    </lineage>
</organism>
<proteinExistence type="predicted"/>
<evidence type="ECO:0000313" key="5">
    <source>
        <dbReference type="EMBL" id="SHE65722.1"/>
    </source>
</evidence>
<evidence type="ECO:0000313" key="7">
    <source>
        <dbReference type="Proteomes" id="UP000184204"/>
    </source>
</evidence>
<evidence type="ECO:0000259" key="3">
    <source>
        <dbReference type="PROSITE" id="PS50977"/>
    </source>
</evidence>
<dbReference type="Proteomes" id="UP000184204">
    <property type="component" value="Unassembled WGS sequence"/>
</dbReference>
<keyword evidence="6" id="KW-1185">Reference proteome</keyword>
<dbReference type="Proteomes" id="UP000068026">
    <property type="component" value="Chromosome"/>
</dbReference>
<reference evidence="6" key="2">
    <citation type="submission" date="2016-01" db="EMBL/GenBank/DDBJ databases">
        <authorList>
            <person name="Poehlein A."/>
            <person name="Schlien K."/>
            <person name="Gottschalk G."/>
            <person name="Buckel W."/>
            <person name="Daniel R."/>
        </authorList>
    </citation>
    <scope>NUCLEOTIDE SEQUENCE [LARGE SCALE GENOMIC DNA]</scope>
    <source>
        <strain evidence="6">X2</strain>
    </source>
</reference>
<sequence>MDEQSIDLRMQRTYKLLSEALYELILKQPFEEISVTDICKKAMVHRTTFYKHFQDKYQLLETIFSEEQRKFSELHISEGETEKEYYRRVLRQMFEYVKNNRVFFVQSASHIKNDFMANLLRNTVRTYLERCFRMDETRLGVPSAIPIPIMSEYYTGAAIALVMWWLQNGMEISIEQMVDYISLMIVW</sequence>
<dbReference type="EMBL" id="CP014223">
    <property type="protein sequence ID" value="AMJ41199.1"/>
    <property type="molecule type" value="Genomic_DNA"/>
</dbReference>
<gene>
    <name evidence="4" type="ORF">CPRO_16060</name>
    <name evidence="5" type="ORF">SAMN02745151_01419</name>
</gene>